<dbReference type="InterPro" id="IPR004808">
    <property type="entry name" value="AP_endonuc_1"/>
</dbReference>
<dbReference type="InterPro" id="IPR036691">
    <property type="entry name" value="Endo/exonu/phosph_ase_sf"/>
</dbReference>
<dbReference type="SUPFAM" id="SSF56219">
    <property type="entry name" value="DNase I-like"/>
    <property type="match status" value="1"/>
</dbReference>
<organism evidence="7 8">
    <name type="scientific">Sphingomonas limnosediminicola</name>
    <dbReference type="NCBI Taxonomy" id="940133"/>
    <lineage>
        <taxon>Bacteria</taxon>
        <taxon>Pseudomonadati</taxon>
        <taxon>Pseudomonadota</taxon>
        <taxon>Alphaproteobacteria</taxon>
        <taxon>Sphingomonadales</taxon>
        <taxon>Sphingomonadaceae</taxon>
        <taxon>Sphingomonas</taxon>
    </lineage>
</organism>
<evidence type="ECO:0000256" key="3">
    <source>
        <dbReference type="ARBA" id="ARBA00022723"/>
    </source>
</evidence>
<evidence type="ECO:0000313" key="7">
    <source>
        <dbReference type="EMBL" id="GAA3895629.1"/>
    </source>
</evidence>
<gene>
    <name evidence="7" type="primary">xth_1</name>
    <name evidence="7" type="ORF">GCM10022276_13370</name>
</gene>
<evidence type="ECO:0000259" key="6">
    <source>
        <dbReference type="Pfam" id="PF03372"/>
    </source>
</evidence>
<evidence type="ECO:0000256" key="1">
    <source>
        <dbReference type="ARBA" id="ARBA00001946"/>
    </source>
</evidence>
<evidence type="ECO:0000256" key="5">
    <source>
        <dbReference type="ARBA" id="ARBA00022842"/>
    </source>
</evidence>
<dbReference type="EMBL" id="BAABBM010000001">
    <property type="protein sequence ID" value="GAA3895629.1"/>
    <property type="molecule type" value="Genomic_DNA"/>
</dbReference>
<dbReference type="InterPro" id="IPR037493">
    <property type="entry name" value="ExoIII-like"/>
</dbReference>
<name>A0ABP7L9W6_9SPHN</name>
<accession>A0ABP7L9W6</accession>
<dbReference type="InterPro" id="IPR005135">
    <property type="entry name" value="Endo/exonuclease/phosphatase"/>
</dbReference>
<keyword evidence="3" id="KW-0479">Metal-binding</keyword>
<feature type="domain" description="Endonuclease/exonuclease/phosphatase" evidence="6">
    <location>
        <begin position="15"/>
        <end position="259"/>
    </location>
</feature>
<comment type="similarity">
    <text evidence="2">Belongs to the DNA repair enzymes AP/ExoA family.</text>
</comment>
<keyword evidence="5" id="KW-0460">Magnesium</keyword>
<evidence type="ECO:0000256" key="4">
    <source>
        <dbReference type="ARBA" id="ARBA00022801"/>
    </source>
</evidence>
<dbReference type="PANTHER" id="PTHR43250:SF1">
    <property type="entry name" value="EXODEOXYRIBONUCLEASE III"/>
    <property type="match status" value="1"/>
</dbReference>
<dbReference type="PANTHER" id="PTHR43250">
    <property type="entry name" value="EXODEOXYRIBONUCLEASE III"/>
    <property type="match status" value="1"/>
</dbReference>
<protein>
    <submittedName>
        <fullName evidence="7">Exodeoxyribonuclease III</fullName>
    </submittedName>
</protein>
<dbReference type="PROSITE" id="PS51435">
    <property type="entry name" value="AP_NUCLEASE_F1_4"/>
    <property type="match status" value="1"/>
</dbReference>
<keyword evidence="4" id="KW-0378">Hydrolase</keyword>
<comment type="caution">
    <text evidence="7">The sequence shown here is derived from an EMBL/GenBank/DDBJ whole genome shotgun (WGS) entry which is preliminary data.</text>
</comment>
<reference evidence="8" key="1">
    <citation type="journal article" date="2019" name="Int. J. Syst. Evol. Microbiol.">
        <title>The Global Catalogue of Microorganisms (GCM) 10K type strain sequencing project: providing services to taxonomists for standard genome sequencing and annotation.</title>
        <authorList>
            <consortium name="The Broad Institute Genomics Platform"/>
            <consortium name="The Broad Institute Genome Sequencing Center for Infectious Disease"/>
            <person name="Wu L."/>
            <person name="Ma J."/>
        </authorList>
    </citation>
    <scope>NUCLEOTIDE SEQUENCE [LARGE SCALE GENOMIC DNA]</scope>
    <source>
        <strain evidence="8">JCM 17543</strain>
    </source>
</reference>
<dbReference type="Gene3D" id="3.60.10.10">
    <property type="entry name" value="Endonuclease/exonuclease/phosphatase"/>
    <property type="match status" value="1"/>
</dbReference>
<dbReference type="Proteomes" id="UP001500827">
    <property type="component" value="Unassembled WGS sequence"/>
</dbReference>
<sequence>MFLLLMTKKRRLRIASYNINGINSRLAVLTRWLAEFQPDVACLQELKCTDEVFPREAIEAAGYSAIWHGQRSWNGVATLSRVGEPVETRRALPSDPKLEQSRYLEAAVCGILVGNMYAPNGNPRPGPKFDYKLEWMDRLHEHAAGLLGSGVPAVLIGDFNVIPSDRDVYKPERWLKDALFAPEARERYEQLVAQGWTDAIRHLHPDERIYTFWHYWRNSFQRDAGIRIDHALLSPSLAKKLKSAGVDRTPRGWEKTSDHAPIWVEVEA</sequence>
<proteinExistence type="inferred from homology"/>
<comment type="cofactor">
    <cofactor evidence="1">
        <name>Mg(2+)</name>
        <dbReference type="ChEBI" id="CHEBI:18420"/>
    </cofactor>
</comment>
<keyword evidence="8" id="KW-1185">Reference proteome</keyword>
<evidence type="ECO:0000313" key="8">
    <source>
        <dbReference type="Proteomes" id="UP001500827"/>
    </source>
</evidence>
<dbReference type="CDD" id="cd09086">
    <property type="entry name" value="ExoIII-like_AP-endo"/>
    <property type="match status" value="1"/>
</dbReference>
<dbReference type="NCBIfam" id="TIGR00195">
    <property type="entry name" value="exoDNase_III"/>
    <property type="match status" value="1"/>
</dbReference>
<dbReference type="Pfam" id="PF03372">
    <property type="entry name" value="Exo_endo_phos"/>
    <property type="match status" value="1"/>
</dbReference>
<evidence type="ECO:0000256" key="2">
    <source>
        <dbReference type="ARBA" id="ARBA00007092"/>
    </source>
</evidence>
<dbReference type="NCBIfam" id="TIGR00633">
    <property type="entry name" value="xth"/>
    <property type="match status" value="1"/>
</dbReference>